<dbReference type="AlphaFoldDB" id="A0A5C3LEK4"/>
<dbReference type="Gene3D" id="3.30.420.10">
    <property type="entry name" value="Ribonuclease H-like superfamily/Ribonuclease H"/>
    <property type="match status" value="1"/>
</dbReference>
<gene>
    <name evidence="1" type="ORF">BDQ12DRAFT_619609</name>
</gene>
<dbReference type="SUPFAM" id="SSF53098">
    <property type="entry name" value="Ribonuclease H-like"/>
    <property type="match status" value="1"/>
</dbReference>
<dbReference type="GO" id="GO:0003676">
    <property type="term" value="F:nucleic acid binding"/>
    <property type="evidence" value="ECO:0007669"/>
    <property type="project" value="InterPro"/>
</dbReference>
<dbReference type="EMBL" id="ML213944">
    <property type="protein sequence ID" value="TFK31075.1"/>
    <property type="molecule type" value="Genomic_DNA"/>
</dbReference>
<keyword evidence="2" id="KW-1185">Reference proteome</keyword>
<name>A0A5C3LEK4_9AGAR</name>
<dbReference type="OrthoDB" id="3265515at2759"/>
<dbReference type="STRING" id="68775.A0A5C3LEK4"/>
<evidence type="ECO:0000313" key="2">
    <source>
        <dbReference type="Proteomes" id="UP000308652"/>
    </source>
</evidence>
<protein>
    <submittedName>
        <fullName evidence="1">Uncharacterized protein</fullName>
    </submittedName>
</protein>
<dbReference type="InterPro" id="IPR012337">
    <property type="entry name" value="RNaseH-like_sf"/>
</dbReference>
<sequence length="97" mass="10199">MGLLLGAHLLADHKYYSSVTLAVNNQASLKAACSLYAHSGHTIIDAFINTLQCNILPNTTVTMRWVPGHMNIAGNEVVDAEAKGAITHGSSPATSLP</sequence>
<dbReference type="InterPro" id="IPR036397">
    <property type="entry name" value="RNaseH_sf"/>
</dbReference>
<evidence type="ECO:0000313" key="1">
    <source>
        <dbReference type="EMBL" id="TFK31075.1"/>
    </source>
</evidence>
<organism evidence="1 2">
    <name type="scientific">Crucibulum laeve</name>
    <dbReference type="NCBI Taxonomy" id="68775"/>
    <lineage>
        <taxon>Eukaryota</taxon>
        <taxon>Fungi</taxon>
        <taxon>Dikarya</taxon>
        <taxon>Basidiomycota</taxon>
        <taxon>Agaricomycotina</taxon>
        <taxon>Agaricomycetes</taxon>
        <taxon>Agaricomycetidae</taxon>
        <taxon>Agaricales</taxon>
        <taxon>Agaricineae</taxon>
        <taxon>Nidulariaceae</taxon>
        <taxon>Crucibulum</taxon>
    </lineage>
</organism>
<proteinExistence type="predicted"/>
<dbReference type="Proteomes" id="UP000308652">
    <property type="component" value="Unassembled WGS sequence"/>
</dbReference>
<accession>A0A5C3LEK4</accession>
<reference evidence="1 2" key="1">
    <citation type="journal article" date="2019" name="Nat. Ecol. Evol.">
        <title>Megaphylogeny resolves global patterns of mushroom evolution.</title>
        <authorList>
            <person name="Varga T."/>
            <person name="Krizsan K."/>
            <person name="Foldi C."/>
            <person name="Dima B."/>
            <person name="Sanchez-Garcia M."/>
            <person name="Sanchez-Ramirez S."/>
            <person name="Szollosi G.J."/>
            <person name="Szarkandi J.G."/>
            <person name="Papp V."/>
            <person name="Albert L."/>
            <person name="Andreopoulos W."/>
            <person name="Angelini C."/>
            <person name="Antonin V."/>
            <person name="Barry K.W."/>
            <person name="Bougher N.L."/>
            <person name="Buchanan P."/>
            <person name="Buyck B."/>
            <person name="Bense V."/>
            <person name="Catcheside P."/>
            <person name="Chovatia M."/>
            <person name="Cooper J."/>
            <person name="Damon W."/>
            <person name="Desjardin D."/>
            <person name="Finy P."/>
            <person name="Geml J."/>
            <person name="Haridas S."/>
            <person name="Hughes K."/>
            <person name="Justo A."/>
            <person name="Karasinski D."/>
            <person name="Kautmanova I."/>
            <person name="Kiss B."/>
            <person name="Kocsube S."/>
            <person name="Kotiranta H."/>
            <person name="LaButti K.M."/>
            <person name="Lechner B.E."/>
            <person name="Liimatainen K."/>
            <person name="Lipzen A."/>
            <person name="Lukacs Z."/>
            <person name="Mihaltcheva S."/>
            <person name="Morgado L.N."/>
            <person name="Niskanen T."/>
            <person name="Noordeloos M.E."/>
            <person name="Ohm R.A."/>
            <person name="Ortiz-Santana B."/>
            <person name="Ovrebo C."/>
            <person name="Racz N."/>
            <person name="Riley R."/>
            <person name="Savchenko A."/>
            <person name="Shiryaev A."/>
            <person name="Soop K."/>
            <person name="Spirin V."/>
            <person name="Szebenyi C."/>
            <person name="Tomsovsky M."/>
            <person name="Tulloss R.E."/>
            <person name="Uehling J."/>
            <person name="Grigoriev I.V."/>
            <person name="Vagvolgyi C."/>
            <person name="Papp T."/>
            <person name="Martin F.M."/>
            <person name="Miettinen O."/>
            <person name="Hibbett D.S."/>
            <person name="Nagy L.G."/>
        </authorList>
    </citation>
    <scope>NUCLEOTIDE SEQUENCE [LARGE SCALE GENOMIC DNA]</scope>
    <source>
        <strain evidence="1 2">CBS 166.37</strain>
    </source>
</reference>